<dbReference type="Pfam" id="PF00578">
    <property type="entry name" value="AhpC-TSA"/>
    <property type="match status" value="1"/>
</dbReference>
<dbReference type="GO" id="GO:0017004">
    <property type="term" value="P:cytochrome complex assembly"/>
    <property type="evidence" value="ECO:0007669"/>
    <property type="project" value="UniProtKB-KW"/>
</dbReference>
<feature type="domain" description="Thioredoxin" evidence="5">
    <location>
        <begin position="1"/>
        <end position="132"/>
    </location>
</feature>
<dbReference type="RefSeq" id="WP_080596599.1">
    <property type="nucleotide sequence ID" value="NZ_JAIWZL010000001.1"/>
</dbReference>
<organism evidence="6 7">
    <name type="scientific">Bacteroides fragilis</name>
    <dbReference type="NCBI Taxonomy" id="817"/>
    <lineage>
        <taxon>Bacteria</taxon>
        <taxon>Pseudomonadati</taxon>
        <taxon>Bacteroidota</taxon>
        <taxon>Bacteroidia</taxon>
        <taxon>Bacteroidales</taxon>
        <taxon>Bacteroidaceae</taxon>
        <taxon>Bacteroides</taxon>
    </lineage>
</organism>
<evidence type="ECO:0000313" key="6">
    <source>
        <dbReference type="EMBL" id="KAA4996843.1"/>
    </source>
</evidence>
<keyword evidence="3" id="KW-1015">Disulfide bond</keyword>
<evidence type="ECO:0000259" key="5">
    <source>
        <dbReference type="PROSITE" id="PS51352"/>
    </source>
</evidence>
<dbReference type="SUPFAM" id="SSF52833">
    <property type="entry name" value="Thioredoxin-like"/>
    <property type="match status" value="1"/>
</dbReference>
<keyword evidence="2" id="KW-0201">Cytochrome c-type biogenesis</keyword>
<sequence length="132" mass="15471">MPDTELSNIDGNHHRLSDYKGKYLLLDFWSRSCGHCIESLPEMEILSDMWKEKVTFIGINIDDEKSWKEFSQRKNIKWIDLNDPKGAFGLYIRYKANGTPFYVLVTPDGKITDIWYGYNKDSLSERLKQGIK</sequence>
<dbReference type="InterPro" id="IPR013766">
    <property type="entry name" value="Thioredoxin_domain"/>
</dbReference>
<dbReference type="PROSITE" id="PS51352">
    <property type="entry name" value="THIOREDOXIN_2"/>
    <property type="match status" value="1"/>
</dbReference>
<dbReference type="CDD" id="cd02966">
    <property type="entry name" value="TlpA_like_family"/>
    <property type="match status" value="1"/>
</dbReference>
<reference evidence="6 7" key="1">
    <citation type="journal article" date="2019" name="Nat. Med.">
        <title>A library of human gut bacterial isolates paired with longitudinal multiomics data enables mechanistic microbiome research.</title>
        <authorList>
            <person name="Poyet M."/>
            <person name="Groussin M."/>
            <person name="Gibbons S.M."/>
            <person name="Avila-Pacheco J."/>
            <person name="Jiang X."/>
            <person name="Kearney S.M."/>
            <person name="Perrotta A.R."/>
            <person name="Berdy B."/>
            <person name="Zhao S."/>
            <person name="Lieberman T.D."/>
            <person name="Swanson P.K."/>
            <person name="Smith M."/>
            <person name="Roesemann S."/>
            <person name="Alexander J.E."/>
            <person name="Rich S.A."/>
            <person name="Livny J."/>
            <person name="Vlamakis H."/>
            <person name="Clish C."/>
            <person name="Bullock K."/>
            <person name="Deik A."/>
            <person name="Scott J."/>
            <person name="Pierce K.A."/>
            <person name="Xavier R.J."/>
            <person name="Alm E.J."/>
        </authorList>
    </citation>
    <scope>NUCLEOTIDE SEQUENCE [LARGE SCALE GENOMIC DNA]</scope>
    <source>
        <strain evidence="6 7">BIOML-A46</strain>
    </source>
</reference>
<dbReference type="GO" id="GO:0016491">
    <property type="term" value="F:oxidoreductase activity"/>
    <property type="evidence" value="ECO:0007669"/>
    <property type="project" value="InterPro"/>
</dbReference>
<dbReference type="PANTHER" id="PTHR42852:SF6">
    <property type="entry name" value="THIOL:DISULFIDE INTERCHANGE PROTEIN DSBE"/>
    <property type="match status" value="1"/>
</dbReference>
<dbReference type="GO" id="GO:0016209">
    <property type="term" value="F:antioxidant activity"/>
    <property type="evidence" value="ECO:0007669"/>
    <property type="project" value="InterPro"/>
</dbReference>
<dbReference type="Gene3D" id="3.40.30.10">
    <property type="entry name" value="Glutaredoxin"/>
    <property type="match status" value="1"/>
</dbReference>
<dbReference type="Proteomes" id="UP000460666">
    <property type="component" value="Unassembled WGS sequence"/>
</dbReference>
<evidence type="ECO:0000313" key="7">
    <source>
        <dbReference type="Proteomes" id="UP000460666"/>
    </source>
</evidence>
<dbReference type="AlphaFoldDB" id="A0A642HKR5"/>
<dbReference type="InterPro" id="IPR050553">
    <property type="entry name" value="Thioredoxin_ResA/DsbE_sf"/>
</dbReference>
<dbReference type="EMBL" id="VWCJ01000007">
    <property type="protein sequence ID" value="KAA4996843.1"/>
    <property type="molecule type" value="Genomic_DNA"/>
</dbReference>
<proteinExistence type="predicted"/>
<evidence type="ECO:0000256" key="3">
    <source>
        <dbReference type="ARBA" id="ARBA00023157"/>
    </source>
</evidence>
<gene>
    <name evidence="6" type="ORF">F2Z89_11885</name>
</gene>
<dbReference type="InterPro" id="IPR000866">
    <property type="entry name" value="AhpC/TSA"/>
</dbReference>
<accession>A0A642HKR5</accession>
<comment type="caution">
    <text evidence="6">The sequence shown here is derived from an EMBL/GenBank/DDBJ whole genome shotgun (WGS) entry which is preliminary data.</text>
</comment>
<keyword evidence="4" id="KW-0676">Redox-active center</keyword>
<evidence type="ECO:0000256" key="2">
    <source>
        <dbReference type="ARBA" id="ARBA00022748"/>
    </source>
</evidence>
<evidence type="ECO:0000256" key="1">
    <source>
        <dbReference type="ARBA" id="ARBA00004196"/>
    </source>
</evidence>
<dbReference type="InterPro" id="IPR036249">
    <property type="entry name" value="Thioredoxin-like_sf"/>
</dbReference>
<protein>
    <submittedName>
        <fullName evidence="6">TlpA family protein disulfide reductase</fullName>
    </submittedName>
</protein>
<name>A0A642HKR5_BACFG</name>
<comment type="subcellular location">
    <subcellularLocation>
        <location evidence="1">Cell envelope</location>
    </subcellularLocation>
</comment>
<dbReference type="GO" id="GO:0030313">
    <property type="term" value="C:cell envelope"/>
    <property type="evidence" value="ECO:0007669"/>
    <property type="project" value="UniProtKB-SubCell"/>
</dbReference>
<evidence type="ECO:0000256" key="4">
    <source>
        <dbReference type="ARBA" id="ARBA00023284"/>
    </source>
</evidence>
<dbReference type="PANTHER" id="PTHR42852">
    <property type="entry name" value="THIOL:DISULFIDE INTERCHANGE PROTEIN DSBE"/>
    <property type="match status" value="1"/>
</dbReference>